<organism evidence="2 3">
    <name type="scientific">Lucilia cuprina</name>
    <name type="common">Green bottle fly</name>
    <name type="synonym">Australian sheep blowfly</name>
    <dbReference type="NCBI Taxonomy" id="7375"/>
    <lineage>
        <taxon>Eukaryota</taxon>
        <taxon>Metazoa</taxon>
        <taxon>Ecdysozoa</taxon>
        <taxon>Arthropoda</taxon>
        <taxon>Hexapoda</taxon>
        <taxon>Insecta</taxon>
        <taxon>Pterygota</taxon>
        <taxon>Neoptera</taxon>
        <taxon>Endopterygota</taxon>
        <taxon>Diptera</taxon>
        <taxon>Brachycera</taxon>
        <taxon>Muscomorpha</taxon>
        <taxon>Oestroidea</taxon>
        <taxon>Calliphoridae</taxon>
        <taxon>Luciliinae</taxon>
        <taxon>Lucilia</taxon>
    </lineage>
</organism>
<reference evidence="2 3" key="1">
    <citation type="journal article" date="2015" name="Nat. Commun.">
        <title>Lucilia cuprina genome unlocks parasitic fly biology to underpin future interventions.</title>
        <authorList>
            <person name="Anstead C.A."/>
            <person name="Korhonen P.K."/>
            <person name="Young N.D."/>
            <person name="Hall R.S."/>
            <person name="Jex A.R."/>
            <person name="Murali S.C."/>
            <person name="Hughes D.S."/>
            <person name="Lee S.F."/>
            <person name="Perry T."/>
            <person name="Stroehlein A.J."/>
            <person name="Ansell B.R."/>
            <person name="Breugelmans B."/>
            <person name="Hofmann A."/>
            <person name="Qu J."/>
            <person name="Dugan S."/>
            <person name="Lee S.L."/>
            <person name="Chao H."/>
            <person name="Dinh H."/>
            <person name="Han Y."/>
            <person name="Doddapaneni H.V."/>
            <person name="Worley K.C."/>
            <person name="Muzny D.M."/>
            <person name="Ioannidis P."/>
            <person name="Waterhouse R.M."/>
            <person name="Zdobnov E.M."/>
            <person name="James P.J."/>
            <person name="Bagnall N.H."/>
            <person name="Kotze A.C."/>
            <person name="Gibbs R.A."/>
            <person name="Richards S."/>
            <person name="Batterham P."/>
            <person name="Gasser R.B."/>
        </authorList>
    </citation>
    <scope>NUCLEOTIDE SEQUENCE [LARGE SCALE GENOMIC DNA]</scope>
    <source>
        <strain evidence="2 3">LS</strain>
        <tissue evidence="2">Full body</tissue>
    </source>
</reference>
<dbReference type="AlphaFoldDB" id="A0A0L0BUN4"/>
<keyword evidence="3" id="KW-1185">Reference proteome</keyword>
<dbReference type="InterPro" id="IPR008906">
    <property type="entry name" value="HATC_C_dom"/>
</dbReference>
<dbReference type="Proteomes" id="UP000037069">
    <property type="component" value="Unassembled WGS sequence"/>
</dbReference>
<dbReference type="Pfam" id="PF05699">
    <property type="entry name" value="Dimer_Tnp_hAT"/>
    <property type="match status" value="1"/>
</dbReference>
<name>A0A0L0BUN4_LUCCU</name>
<gene>
    <name evidence="2" type="ORF">FF38_01555</name>
</gene>
<evidence type="ECO:0000313" key="3">
    <source>
        <dbReference type="Proteomes" id="UP000037069"/>
    </source>
</evidence>
<feature type="domain" description="HAT C-terminal dimerisation" evidence="1">
    <location>
        <begin position="149"/>
        <end position="192"/>
    </location>
</feature>
<comment type="caution">
    <text evidence="2">The sequence shown here is derived from an EMBL/GenBank/DDBJ whole genome shotgun (WGS) entry which is preliminary data.</text>
</comment>
<sequence length="198" mass="22551">MKGALLKFWKLKILNLMNQENRQISDYEAILRKNKAAKSVAKIVLNERKGTGSVVWDYFGALMLRGKSVLKKLHFCKIGFEMELITFKGFSQVTSTSNLLTHLRNVHDIELKSKNSEASLKKTNEALSSSSKDKDTKFVNGRRFDVPNEDAECLEWWQKNEEMFPNIALLANFCFGIPATSASSEEDFQVLVPALRQK</sequence>
<evidence type="ECO:0000313" key="2">
    <source>
        <dbReference type="EMBL" id="KNC23780.1"/>
    </source>
</evidence>
<proteinExistence type="predicted"/>
<dbReference type="GO" id="GO:0046983">
    <property type="term" value="F:protein dimerization activity"/>
    <property type="evidence" value="ECO:0007669"/>
    <property type="project" value="InterPro"/>
</dbReference>
<dbReference type="InterPro" id="IPR012337">
    <property type="entry name" value="RNaseH-like_sf"/>
</dbReference>
<protein>
    <recommendedName>
        <fullName evidence="1">HAT C-terminal dimerisation domain-containing protein</fullName>
    </recommendedName>
</protein>
<evidence type="ECO:0000259" key="1">
    <source>
        <dbReference type="Pfam" id="PF05699"/>
    </source>
</evidence>
<dbReference type="EMBL" id="JRES01001302">
    <property type="protein sequence ID" value="KNC23780.1"/>
    <property type="molecule type" value="Genomic_DNA"/>
</dbReference>
<dbReference type="SUPFAM" id="SSF53098">
    <property type="entry name" value="Ribonuclease H-like"/>
    <property type="match status" value="1"/>
</dbReference>
<accession>A0A0L0BUN4</accession>
<dbReference type="OrthoDB" id="10045324at2759"/>